<evidence type="ECO:0000256" key="5">
    <source>
        <dbReference type="SAM" id="MobiDB-lite"/>
    </source>
</evidence>
<feature type="domain" description="Ner winged helix-turn-helix DNA-binding" evidence="6">
    <location>
        <begin position="17"/>
        <end position="80"/>
    </location>
</feature>
<evidence type="ECO:0000256" key="1">
    <source>
        <dbReference type="ARBA" id="ARBA00006157"/>
    </source>
</evidence>
<protein>
    <submittedName>
        <fullName evidence="7">Transcriptional regulator</fullName>
    </submittedName>
</protein>
<accession>A0A6G6IT59</accession>
<evidence type="ECO:0000313" key="8">
    <source>
        <dbReference type="Proteomes" id="UP000501063"/>
    </source>
</evidence>
<keyword evidence="4" id="KW-0804">Transcription</keyword>
<dbReference type="GO" id="GO:0003677">
    <property type="term" value="F:DNA binding"/>
    <property type="evidence" value="ECO:0007669"/>
    <property type="project" value="UniProtKB-KW"/>
</dbReference>
<reference evidence="7 8" key="1">
    <citation type="submission" date="2020-02" db="EMBL/GenBank/DDBJ databases">
        <title>Integrative conjugative elements (ICEs) and plasmids drive adaptation of Pseudomonas nitroreducens strain HBP1 to wastewater environment.</title>
        <authorList>
            <person name="Sentchilo V."/>
            <person name="Carraro N."/>
            <person name="Bertelli C."/>
            <person name="van der Meer J.R."/>
        </authorList>
    </citation>
    <scope>NUCLEOTIDE SEQUENCE [LARGE SCALE GENOMIC DNA]</scope>
    <source>
        <strain evidence="7 8">HBP1</strain>
    </source>
</reference>
<comment type="similarity">
    <text evidence="1">Belongs to the ner transcriptional regulatory family.</text>
</comment>
<dbReference type="KEGG" id="pnt:G5B91_07860"/>
<keyword evidence="2" id="KW-0805">Transcription regulation</keyword>
<dbReference type="RefSeq" id="WP_024767777.1">
    <property type="nucleotide sequence ID" value="NZ_CP049140.1"/>
</dbReference>
<sequence length="112" mass="12797">MNTAEIPSDPGLRWEWIKFQLRAKGTSLAKLARDLHVSGPAVKNVKRTAYPRMERAIAKALSLDVQELWPERWDANGNPNRMRPKRSEVMPVRTQKHNPAYVLGHRKTGTEA</sequence>
<dbReference type="AlphaFoldDB" id="A0A6G6IT59"/>
<dbReference type="Gene3D" id="1.10.260.40">
    <property type="entry name" value="lambda repressor-like DNA-binding domains"/>
    <property type="match status" value="1"/>
</dbReference>
<keyword evidence="3" id="KW-0238">DNA-binding</keyword>
<dbReference type="InterPro" id="IPR038722">
    <property type="entry name" value="Ner_HTH_dom"/>
</dbReference>
<dbReference type="InterPro" id="IPR010982">
    <property type="entry name" value="Lambda_DNA-bd_dom_sf"/>
</dbReference>
<gene>
    <name evidence="7" type="ORF">G5B91_07860</name>
</gene>
<evidence type="ECO:0000259" key="6">
    <source>
        <dbReference type="Pfam" id="PF13693"/>
    </source>
</evidence>
<dbReference type="Pfam" id="PF13693">
    <property type="entry name" value="HTH_35"/>
    <property type="match status" value="1"/>
</dbReference>
<dbReference type="EMBL" id="CP049140">
    <property type="protein sequence ID" value="QIE86182.1"/>
    <property type="molecule type" value="Genomic_DNA"/>
</dbReference>
<name>A0A6G6IT59_PSENT</name>
<evidence type="ECO:0000256" key="4">
    <source>
        <dbReference type="ARBA" id="ARBA00023163"/>
    </source>
</evidence>
<dbReference type="Proteomes" id="UP000501063">
    <property type="component" value="Chromosome"/>
</dbReference>
<evidence type="ECO:0000256" key="3">
    <source>
        <dbReference type="ARBA" id="ARBA00023125"/>
    </source>
</evidence>
<evidence type="ECO:0000256" key="2">
    <source>
        <dbReference type="ARBA" id="ARBA00023015"/>
    </source>
</evidence>
<proteinExistence type="inferred from homology"/>
<feature type="region of interest" description="Disordered" evidence="5">
    <location>
        <begin position="72"/>
        <end position="112"/>
    </location>
</feature>
<organism evidence="7 8">
    <name type="scientific">Pseudomonas nitroreducens</name>
    <dbReference type="NCBI Taxonomy" id="46680"/>
    <lineage>
        <taxon>Bacteria</taxon>
        <taxon>Pseudomonadati</taxon>
        <taxon>Pseudomonadota</taxon>
        <taxon>Gammaproteobacteria</taxon>
        <taxon>Pseudomonadales</taxon>
        <taxon>Pseudomonadaceae</taxon>
        <taxon>Pseudomonas</taxon>
    </lineage>
</organism>
<dbReference type="SUPFAM" id="SSF47413">
    <property type="entry name" value="lambda repressor-like DNA-binding domains"/>
    <property type="match status" value="1"/>
</dbReference>
<evidence type="ECO:0000313" key="7">
    <source>
        <dbReference type="EMBL" id="QIE86182.1"/>
    </source>
</evidence>